<reference evidence="2" key="1">
    <citation type="submission" date="2020-11" db="EMBL/GenBank/DDBJ databases">
        <authorList>
            <person name="Tran Van P."/>
        </authorList>
    </citation>
    <scope>NUCLEOTIDE SEQUENCE</scope>
</reference>
<evidence type="ECO:0000313" key="2">
    <source>
        <dbReference type="EMBL" id="CAD7223829.1"/>
    </source>
</evidence>
<gene>
    <name evidence="2" type="ORF">CTOB1V02_LOCUS1806</name>
</gene>
<proteinExistence type="predicted"/>
<protein>
    <submittedName>
        <fullName evidence="2">Uncharacterized protein</fullName>
    </submittedName>
</protein>
<feature type="compositionally biased region" description="Basic and acidic residues" evidence="1">
    <location>
        <begin position="1"/>
        <end position="33"/>
    </location>
</feature>
<dbReference type="EMBL" id="OB660262">
    <property type="protein sequence ID" value="CAD7223829.1"/>
    <property type="molecule type" value="Genomic_DNA"/>
</dbReference>
<feature type="region of interest" description="Disordered" evidence="1">
    <location>
        <begin position="1"/>
        <end position="34"/>
    </location>
</feature>
<name>A0A7R8W759_9CRUS</name>
<accession>A0A7R8W759</accession>
<organism evidence="2">
    <name type="scientific">Cyprideis torosa</name>
    <dbReference type="NCBI Taxonomy" id="163714"/>
    <lineage>
        <taxon>Eukaryota</taxon>
        <taxon>Metazoa</taxon>
        <taxon>Ecdysozoa</taxon>
        <taxon>Arthropoda</taxon>
        <taxon>Crustacea</taxon>
        <taxon>Oligostraca</taxon>
        <taxon>Ostracoda</taxon>
        <taxon>Podocopa</taxon>
        <taxon>Podocopida</taxon>
        <taxon>Cytherocopina</taxon>
        <taxon>Cytheroidea</taxon>
        <taxon>Cytherideidae</taxon>
        <taxon>Cyprideis</taxon>
    </lineage>
</organism>
<dbReference type="AlphaFoldDB" id="A0A7R8W759"/>
<evidence type="ECO:0000256" key="1">
    <source>
        <dbReference type="SAM" id="MobiDB-lite"/>
    </source>
</evidence>
<sequence>MDGREKLGERAGLERITGRERAGKPKGTEEPLRSSRAKKVLNKCVIQCWSWSRSGGVFELPSKANPRFTMETLQCDRGITIEFLECTLIPRITDEFLDCTLIPRITDEFLECTLIPRITDEFLECTLIPRITDVSKRECTLLSRITDEFLECTLIPPKITDVS</sequence>